<dbReference type="InterPro" id="IPR001394">
    <property type="entry name" value="Peptidase_C19_UCH"/>
</dbReference>
<dbReference type="AlphaFoldDB" id="F0YS66"/>
<protein>
    <recommendedName>
        <fullName evidence="1">USP domain-containing protein</fullName>
    </recommendedName>
</protein>
<proteinExistence type="predicted"/>
<dbReference type="EMBL" id="GL833864">
    <property type="protein sequence ID" value="EGB02043.1"/>
    <property type="molecule type" value="Genomic_DNA"/>
</dbReference>
<reference evidence="2 3" key="1">
    <citation type="journal article" date="2011" name="Proc. Natl. Acad. Sci. U.S.A.">
        <title>Niche of harmful alga Aureococcus anophagefferens revealed through ecogenomics.</title>
        <authorList>
            <person name="Gobler C.J."/>
            <person name="Berry D.L."/>
            <person name="Dyhrman S.T."/>
            <person name="Wilhelm S.W."/>
            <person name="Salamov A."/>
            <person name="Lobanov A.V."/>
            <person name="Zhang Y."/>
            <person name="Collier J.L."/>
            <person name="Wurch L.L."/>
            <person name="Kustka A.B."/>
            <person name="Dill B.D."/>
            <person name="Shah M."/>
            <person name="VerBerkmoes N.C."/>
            <person name="Kuo A."/>
            <person name="Terry A."/>
            <person name="Pangilinan J."/>
            <person name="Lindquist E.A."/>
            <person name="Lucas S."/>
            <person name="Paulsen I.T."/>
            <person name="Hattenrath-Lehmann T.K."/>
            <person name="Talmage S.C."/>
            <person name="Walker E.A."/>
            <person name="Koch F."/>
            <person name="Burson A.M."/>
            <person name="Marcoval M.A."/>
            <person name="Tang Y.Z."/>
            <person name="Lecleir G.R."/>
            <person name="Coyne K.J."/>
            <person name="Berg G.M."/>
            <person name="Bertrand E.M."/>
            <person name="Saito M.A."/>
            <person name="Gladyshev V.N."/>
            <person name="Grigoriev I.V."/>
        </authorList>
    </citation>
    <scope>NUCLEOTIDE SEQUENCE [LARGE SCALE GENOMIC DNA]</scope>
    <source>
        <strain evidence="3">CCMP 1984</strain>
    </source>
</reference>
<dbReference type="KEGG" id="aaf:AURANDRAFT_35571"/>
<dbReference type="GO" id="GO:0005829">
    <property type="term" value="C:cytosol"/>
    <property type="evidence" value="ECO:0007669"/>
    <property type="project" value="TreeGrafter"/>
</dbReference>
<dbReference type="MEROPS" id="C19.065"/>
<evidence type="ECO:0000313" key="2">
    <source>
        <dbReference type="EMBL" id="EGB02043.1"/>
    </source>
</evidence>
<dbReference type="GO" id="GO:0016579">
    <property type="term" value="P:protein deubiquitination"/>
    <property type="evidence" value="ECO:0007669"/>
    <property type="project" value="InterPro"/>
</dbReference>
<accession>F0YS66</accession>
<evidence type="ECO:0000313" key="3">
    <source>
        <dbReference type="Proteomes" id="UP000002729"/>
    </source>
</evidence>
<dbReference type="Gene3D" id="3.90.70.10">
    <property type="entry name" value="Cysteine proteinases"/>
    <property type="match status" value="1"/>
</dbReference>
<feature type="domain" description="USP" evidence="1">
    <location>
        <begin position="1"/>
        <end position="131"/>
    </location>
</feature>
<gene>
    <name evidence="2" type="ORF">AURANDRAFT_35571</name>
</gene>
<feature type="non-terminal residue" evidence="2">
    <location>
        <position position="1"/>
    </location>
</feature>
<dbReference type="eggNOG" id="KOG1867">
    <property type="taxonomic scope" value="Eukaryota"/>
</dbReference>
<dbReference type="PROSITE" id="PS00973">
    <property type="entry name" value="USP_2"/>
    <property type="match status" value="1"/>
</dbReference>
<keyword evidence="3" id="KW-1185">Reference proteome</keyword>
<dbReference type="SUPFAM" id="SSF54001">
    <property type="entry name" value="Cysteine proteinases"/>
    <property type="match status" value="1"/>
</dbReference>
<dbReference type="OMA" id="RIGDYCE"/>
<organism evidence="3">
    <name type="scientific">Aureococcus anophagefferens</name>
    <name type="common">Harmful bloom alga</name>
    <dbReference type="NCBI Taxonomy" id="44056"/>
    <lineage>
        <taxon>Eukaryota</taxon>
        <taxon>Sar</taxon>
        <taxon>Stramenopiles</taxon>
        <taxon>Ochrophyta</taxon>
        <taxon>Pelagophyceae</taxon>
        <taxon>Pelagomonadales</taxon>
        <taxon>Pelagomonadaceae</taxon>
        <taxon>Aureococcus</taxon>
    </lineage>
</organism>
<dbReference type="GeneID" id="20221636"/>
<dbReference type="InterPro" id="IPR050164">
    <property type="entry name" value="Peptidase_C19"/>
</dbReference>
<dbReference type="InterPro" id="IPR028889">
    <property type="entry name" value="USP"/>
</dbReference>
<name>F0YS66_AURAN</name>
<evidence type="ECO:0000259" key="1">
    <source>
        <dbReference type="PROSITE" id="PS50235"/>
    </source>
</evidence>
<dbReference type="InterPro" id="IPR018200">
    <property type="entry name" value="USP_CS"/>
</dbReference>
<dbReference type="InParanoid" id="F0YS66"/>
<dbReference type="Proteomes" id="UP000002729">
    <property type="component" value="Unassembled WGS sequence"/>
</dbReference>
<dbReference type="OrthoDB" id="47475at2759"/>
<dbReference type="GO" id="GO:0004843">
    <property type="term" value="F:cysteine-type deubiquitinase activity"/>
    <property type="evidence" value="ECO:0007669"/>
    <property type="project" value="InterPro"/>
</dbReference>
<dbReference type="PROSITE" id="PS50235">
    <property type="entry name" value="USP_3"/>
    <property type="match status" value="1"/>
</dbReference>
<dbReference type="PANTHER" id="PTHR24006">
    <property type="entry name" value="UBIQUITIN CARBOXYL-TERMINAL HYDROLASE"/>
    <property type="match status" value="1"/>
</dbReference>
<dbReference type="InterPro" id="IPR038765">
    <property type="entry name" value="Papain-like_cys_pep_sf"/>
</dbReference>
<dbReference type="GO" id="GO:0005634">
    <property type="term" value="C:nucleus"/>
    <property type="evidence" value="ECO:0007669"/>
    <property type="project" value="TreeGrafter"/>
</dbReference>
<dbReference type="RefSeq" id="XP_009043257.1">
    <property type="nucleotide sequence ID" value="XM_009045009.1"/>
</dbReference>
<dbReference type="Pfam" id="PF00443">
    <property type="entry name" value="UCH"/>
    <property type="match status" value="1"/>
</dbReference>
<sequence length="139" mass="15710">CGSCGIPVRRKKRLTLDAVPNVLIIHLKRFNALDSRKVKGKIDFPTDRPLDLGPFLSRCHGPDCRPLSDPGPHLYELNAVVNHHGDINRGHYTSFVQEGGHWFLCDDHHIALVDVDTVKDSEGYILFYVRKVLTKLTSK</sequence>